<dbReference type="Proteomes" id="UP000273500">
    <property type="component" value="Unassembled WGS sequence"/>
</dbReference>
<dbReference type="PANTHER" id="PTHR35580:SF1">
    <property type="entry name" value="PHYTASE-LIKE DOMAIN-CONTAINING PROTEIN"/>
    <property type="match status" value="1"/>
</dbReference>
<dbReference type="InterPro" id="IPR057708">
    <property type="entry name" value="DUF7948"/>
</dbReference>
<evidence type="ECO:0000313" key="3">
    <source>
        <dbReference type="EMBL" id="RSK51071.1"/>
    </source>
</evidence>
<evidence type="ECO:0000256" key="1">
    <source>
        <dbReference type="SAM" id="SignalP"/>
    </source>
</evidence>
<keyword evidence="4" id="KW-1185">Reference proteome</keyword>
<dbReference type="InterPro" id="IPR022409">
    <property type="entry name" value="PKD/Chitinase_dom"/>
</dbReference>
<feature type="signal peptide" evidence="1">
    <location>
        <begin position="1"/>
        <end position="19"/>
    </location>
</feature>
<dbReference type="Pfam" id="PF25778">
    <property type="entry name" value="DUF7948"/>
    <property type="match status" value="1"/>
</dbReference>
<evidence type="ECO:0000313" key="4">
    <source>
        <dbReference type="Proteomes" id="UP000273500"/>
    </source>
</evidence>
<feature type="chain" id="PRO_5018673146" evidence="1">
    <location>
        <begin position="20"/>
        <end position="1159"/>
    </location>
</feature>
<dbReference type="InterPro" id="IPR013783">
    <property type="entry name" value="Ig-like_fold"/>
</dbReference>
<evidence type="ECO:0000259" key="2">
    <source>
        <dbReference type="PROSITE" id="PS50093"/>
    </source>
</evidence>
<dbReference type="OrthoDB" id="1652165at2"/>
<comment type="caution">
    <text evidence="3">The sequence shown here is derived from an EMBL/GenBank/DDBJ whole genome shotgun (WGS) entry which is preliminary data.</text>
</comment>
<dbReference type="SUPFAM" id="SSF49299">
    <property type="entry name" value="PKD domain"/>
    <property type="match status" value="1"/>
</dbReference>
<dbReference type="Pfam" id="PF18911">
    <property type="entry name" value="PKD_4"/>
    <property type="match status" value="1"/>
</dbReference>
<dbReference type="PROSITE" id="PS50093">
    <property type="entry name" value="PKD"/>
    <property type="match status" value="1"/>
</dbReference>
<gene>
    <name evidence="3" type="ORF">EI291_01790</name>
</gene>
<protein>
    <submittedName>
        <fullName evidence="3">PKD domain-containing protein</fullName>
    </submittedName>
</protein>
<keyword evidence="1" id="KW-0732">Signal</keyword>
<dbReference type="SMART" id="SM00089">
    <property type="entry name" value="PKD"/>
    <property type="match status" value="1"/>
</dbReference>
<dbReference type="Gene3D" id="2.60.40.10">
    <property type="entry name" value="Immunoglobulins"/>
    <property type="match status" value="1"/>
</dbReference>
<organism evidence="3 4">
    <name type="scientific">Hymenobacter rigui</name>
    <dbReference type="NCBI Taxonomy" id="334424"/>
    <lineage>
        <taxon>Bacteria</taxon>
        <taxon>Pseudomonadati</taxon>
        <taxon>Bacteroidota</taxon>
        <taxon>Cytophagia</taxon>
        <taxon>Cytophagales</taxon>
        <taxon>Hymenobacteraceae</taxon>
        <taxon>Hymenobacter</taxon>
    </lineage>
</organism>
<dbReference type="Pfam" id="PF13585">
    <property type="entry name" value="CHU_C"/>
    <property type="match status" value="1"/>
</dbReference>
<dbReference type="InterPro" id="IPR052918">
    <property type="entry name" value="Motility_Chemotaxis_Reg"/>
</dbReference>
<accession>A0A3R9Q1P1</accession>
<feature type="domain" description="PKD" evidence="2">
    <location>
        <begin position="1029"/>
        <end position="1062"/>
    </location>
</feature>
<dbReference type="InterPro" id="IPR035986">
    <property type="entry name" value="PKD_dom_sf"/>
</dbReference>
<dbReference type="EMBL" id="RWIT01000001">
    <property type="protein sequence ID" value="RSK51071.1"/>
    <property type="molecule type" value="Genomic_DNA"/>
</dbReference>
<name>A0A3R9Q1P1_9BACT</name>
<reference evidence="3 4" key="1">
    <citation type="submission" date="2018-12" db="EMBL/GenBank/DDBJ databases">
        <authorList>
            <person name="Feng G."/>
            <person name="Zhu H."/>
        </authorList>
    </citation>
    <scope>NUCLEOTIDE SEQUENCE [LARGE SCALE GENOMIC DNA]</scope>
    <source>
        <strain evidence="3 4">KCTC 12533</strain>
    </source>
</reference>
<dbReference type="AlphaFoldDB" id="A0A3R9Q1P1"/>
<sequence length="1159" mass="122656">MFRFFTCITLCVSSLLTVAAPRPVRAPEPDQSLEFVENKGQWPKPVYFQAEVPAGQLYLTATGFTYSLLDPAGLRAASHQHDAAATGPLQPAPAAVRGHAYTMSFAGGNPRVVPQALQPTAGTRNYFRGSNPAEWASQVRGFRQVYYKGVYPGVDVRLYENRQQQLEYDLEVAPGGRPAAIRLQYTGADAVQLTPEGHLRIRTSVGDVTEQAPRAWQTLPSGEQQPVSCRFELSGQTVRFRLGSYNPKLPLTIDPTVLFSSFTGSTADNWGFTATYDAQGNMYSGGVVFATGYPASVGAFQQVFAGMGDVAIIKYRVTSSGPAARLYATYLGGSNTDAPHSLVVNSLGELVVLGTTGSANFPVSTGVVQSTFKGGPGINPLGGQLTGQMGYSAGADLFVSTLSSDGSRLMASTFLGGTSNDGLNLGLVNNYGDAFRGDVLTDGENNVYIASVTQSPDFPLAQPVQSARQGISDALVCKLPRTLNRLIWSSYLGGSSADAAFSLQLTPDRHLYVAGGTDSHDFPTTAGALQVPAAGGRDGFIACFTPAGTALRYATYVGTSANELAFFLQLDANNDVYILGQTTSSNYPITAGRYGVRGAHQFIQKLNGDLSATQYSTTIGSGRDGYDISPTAFLVDDCERVYVCGWGGNVNATYGGGSTIGLPVTNGAMQTTTDGSDFYLAQYAAGLTGLEYATFYGERGARGEHVDGGTSRFDKKGVVYQAVCGGCGGTQSFPVPQGANYYTTRNGSSNCNNAAFAISFGLTVADPGPTRYVCVGSSPVTLGGQPSGGIWSGPGVTRQSNGTYQFQPSAALVGRNLLQYSVQTTGICRSIRPLAMIVTPPLTVNINPVPALCANGTSVTLQAQPAGGTWSGPAGLSGNVFNPQQAGPGTHTITYSYSDTLGCGTATRTVVVNPFPKPVAGPNLTFCAYETKPVQLTGATPAGGTWSGTGVTPTGLFTPPNTNLRGGIFTLTYSVTESGCTNTATRQVLLAPSPSVNFPLNVPECSNFPQYTGLAPFSCPFVPVLTGGSYTWDFGDGSPVSTEEAPTHIYQQPGTYTAKLTARYANCTVETSFVPVLVGEVFVPNIITPNHDDKNETFIPRFSCRPATLRVFTRWGNKVFETDNYRNDWRADNLPDGLYYYQLKDADGRSAKGWLTVER</sequence>
<dbReference type="PANTHER" id="PTHR35580">
    <property type="entry name" value="CELL SURFACE GLYCOPROTEIN (S-LAYER PROTEIN)-LIKE PROTEIN"/>
    <property type="match status" value="1"/>
</dbReference>
<proteinExistence type="predicted"/>
<dbReference type="CDD" id="cd00146">
    <property type="entry name" value="PKD"/>
    <property type="match status" value="1"/>
</dbReference>
<dbReference type="InterPro" id="IPR000601">
    <property type="entry name" value="PKD_dom"/>
</dbReference>